<evidence type="ECO:0000256" key="1">
    <source>
        <dbReference type="SAM" id="SignalP"/>
    </source>
</evidence>
<accession>W2RPR1</accession>
<keyword evidence="3" id="KW-1185">Reference proteome</keyword>
<dbReference type="VEuPathDB" id="FungiDB:HMPREF1541_07342"/>
<dbReference type="OrthoDB" id="3937708at2759"/>
<dbReference type="EMBL" id="KB822723">
    <property type="protein sequence ID" value="ETN37719.1"/>
    <property type="molecule type" value="Genomic_DNA"/>
</dbReference>
<dbReference type="InParanoid" id="W2RPR1"/>
<dbReference type="PROSITE" id="PS51257">
    <property type="entry name" value="PROKAR_LIPOPROTEIN"/>
    <property type="match status" value="1"/>
</dbReference>
<proteinExistence type="predicted"/>
<organism evidence="2 3">
    <name type="scientific">Cyphellophora europaea (strain CBS 101466)</name>
    <name type="common">Phialophora europaea</name>
    <dbReference type="NCBI Taxonomy" id="1220924"/>
    <lineage>
        <taxon>Eukaryota</taxon>
        <taxon>Fungi</taxon>
        <taxon>Dikarya</taxon>
        <taxon>Ascomycota</taxon>
        <taxon>Pezizomycotina</taxon>
        <taxon>Eurotiomycetes</taxon>
        <taxon>Chaetothyriomycetidae</taxon>
        <taxon>Chaetothyriales</taxon>
        <taxon>Cyphellophoraceae</taxon>
        <taxon>Cyphellophora</taxon>
    </lineage>
</organism>
<dbReference type="HOGENOM" id="CLU_056960_0_0_1"/>
<protein>
    <submittedName>
        <fullName evidence="2">Uncharacterized protein</fullName>
    </submittedName>
</protein>
<name>W2RPR1_CYPE1</name>
<reference evidence="2 3" key="1">
    <citation type="submission" date="2013-03" db="EMBL/GenBank/DDBJ databases">
        <title>The Genome Sequence of Phialophora europaea CBS 101466.</title>
        <authorList>
            <consortium name="The Broad Institute Genomics Platform"/>
            <person name="Cuomo C."/>
            <person name="de Hoog S."/>
            <person name="Gorbushina A."/>
            <person name="Walker B."/>
            <person name="Young S.K."/>
            <person name="Zeng Q."/>
            <person name="Gargeya S."/>
            <person name="Fitzgerald M."/>
            <person name="Haas B."/>
            <person name="Abouelleil A."/>
            <person name="Allen A.W."/>
            <person name="Alvarado L."/>
            <person name="Arachchi H.M."/>
            <person name="Berlin A.M."/>
            <person name="Chapman S.B."/>
            <person name="Gainer-Dewar J."/>
            <person name="Goldberg J."/>
            <person name="Griggs A."/>
            <person name="Gujja S."/>
            <person name="Hansen M."/>
            <person name="Howarth C."/>
            <person name="Imamovic A."/>
            <person name="Ireland A."/>
            <person name="Larimer J."/>
            <person name="McCowan C."/>
            <person name="Murphy C."/>
            <person name="Pearson M."/>
            <person name="Poon T.W."/>
            <person name="Priest M."/>
            <person name="Roberts A."/>
            <person name="Saif S."/>
            <person name="Shea T."/>
            <person name="Sisk P."/>
            <person name="Sykes S."/>
            <person name="Wortman J."/>
            <person name="Nusbaum C."/>
            <person name="Birren B."/>
        </authorList>
    </citation>
    <scope>NUCLEOTIDE SEQUENCE [LARGE SCALE GENOMIC DNA]</scope>
    <source>
        <strain evidence="2 3">CBS 101466</strain>
    </source>
</reference>
<dbReference type="Proteomes" id="UP000030752">
    <property type="component" value="Unassembled WGS sequence"/>
</dbReference>
<sequence length="347" mass="37263">MRCLWQILAALLLFALQGSCACHSYGWDYVDGGTYCVNTKSDEYFSFGTGFWGCTPNDTQGGVEPILVDPDSNDVLCSVIQTNPDDVNMVSTCDIVGHEIRKSQMVSGKWSVVIEGLEFAWMRSFSVIAGPQVTKIATPTITINQTMSPSTTVTVVTTNTLPTTLSPSTITIPSTTSTATSTVTPKTVTTTITKVRTITLPAWPPKVTKTTVTRTQTTACKTASRRNDPTCTVHPPKASLAAAGGSYGRFRRHAPYVPRAPPTQHLNDLGRRTPDLCTTTVLASTVVTSTSTITAPTTTISSTLVETATKTMWVDPGHTCSGDRLFGSCTDDNYHDLAYANGDADHF</sequence>
<keyword evidence="1" id="KW-0732">Signal</keyword>
<dbReference type="RefSeq" id="XP_008719888.1">
    <property type="nucleotide sequence ID" value="XM_008721666.1"/>
</dbReference>
<gene>
    <name evidence="2" type="ORF">HMPREF1541_07342</name>
</gene>
<dbReference type="STRING" id="1220924.W2RPR1"/>
<dbReference type="eggNOG" id="ENOG502SJFI">
    <property type="taxonomic scope" value="Eukaryota"/>
</dbReference>
<dbReference type="GeneID" id="19974681"/>
<dbReference type="AlphaFoldDB" id="W2RPR1"/>
<feature type="signal peptide" evidence="1">
    <location>
        <begin position="1"/>
        <end position="21"/>
    </location>
</feature>
<evidence type="ECO:0000313" key="3">
    <source>
        <dbReference type="Proteomes" id="UP000030752"/>
    </source>
</evidence>
<feature type="chain" id="PRO_5004823916" evidence="1">
    <location>
        <begin position="22"/>
        <end position="347"/>
    </location>
</feature>
<evidence type="ECO:0000313" key="2">
    <source>
        <dbReference type="EMBL" id="ETN37719.1"/>
    </source>
</evidence>